<protein>
    <submittedName>
        <fullName evidence="4">8-amino-7-oxononanoate synthase</fullName>
    </submittedName>
</protein>
<dbReference type="Pfam" id="PF00155">
    <property type="entry name" value="Aminotran_1_2"/>
    <property type="match status" value="1"/>
</dbReference>
<organism evidence="4 5">
    <name type="scientific">Zhengella mangrovi</name>
    <dbReference type="NCBI Taxonomy" id="1982044"/>
    <lineage>
        <taxon>Bacteria</taxon>
        <taxon>Pseudomonadati</taxon>
        <taxon>Pseudomonadota</taxon>
        <taxon>Alphaproteobacteria</taxon>
        <taxon>Hyphomicrobiales</taxon>
        <taxon>Notoacmeibacteraceae</taxon>
        <taxon>Zhengella</taxon>
    </lineage>
</organism>
<accession>A0A2G1QGG4</accession>
<evidence type="ECO:0000313" key="5">
    <source>
        <dbReference type="Proteomes" id="UP000221168"/>
    </source>
</evidence>
<dbReference type="EMBL" id="PDVP01000047">
    <property type="protein sequence ID" value="PHP64549.1"/>
    <property type="molecule type" value="Genomic_DNA"/>
</dbReference>
<feature type="non-terminal residue" evidence="4">
    <location>
        <position position="1"/>
    </location>
</feature>
<dbReference type="RefSeq" id="WP_114647884.1">
    <property type="nucleotide sequence ID" value="NZ_PDVP01000047.1"/>
</dbReference>
<feature type="domain" description="Aminotransferase class I/classII large" evidence="3">
    <location>
        <begin position="1"/>
        <end position="138"/>
    </location>
</feature>
<dbReference type="SUPFAM" id="SSF53383">
    <property type="entry name" value="PLP-dependent transferases"/>
    <property type="match status" value="1"/>
</dbReference>
<comment type="caution">
    <text evidence="4">The sequence shown here is derived from an EMBL/GenBank/DDBJ whole genome shotgun (WGS) entry which is preliminary data.</text>
</comment>
<keyword evidence="2" id="KW-0808">Transferase</keyword>
<name>A0A2G1QGG4_9HYPH</name>
<dbReference type="Proteomes" id="UP000221168">
    <property type="component" value="Unassembled WGS sequence"/>
</dbReference>
<dbReference type="InterPro" id="IPR015421">
    <property type="entry name" value="PyrdxlP-dep_Trfase_major"/>
</dbReference>
<keyword evidence="5" id="KW-1185">Reference proteome</keyword>
<sequence length="163" mass="17529">GFVATNSRAVKEYLRFYSPSCTFTNALSPVQVAIVSKALGIVRSAEGARLRRDLMDNILSLRMQLKDHGMDYYGDPSAIVAVKTGDEALARMTARALPDVGLIANLVEFPAVGKGLARFRMQVMATHTEDEVTAAADKMGAAMRIGQAQLDAGYDASEFRVAG</sequence>
<evidence type="ECO:0000313" key="4">
    <source>
        <dbReference type="EMBL" id="PHP64549.1"/>
    </source>
</evidence>
<evidence type="ECO:0000256" key="2">
    <source>
        <dbReference type="ARBA" id="ARBA00022679"/>
    </source>
</evidence>
<dbReference type="AlphaFoldDB" id="A0A2G1QGG4"/>
<evidence type="ECO:0000256" key="1">
    <source>
        <dbReference type="ARBA" id="ARBA00001933"/>
    </source>
</evidence>
<dbReference type="PANTHER" id="PTHR13693:SF103">
    <property type="entry name" value="AMINOTRANSFERASE CLASS I_CLASSII DOMAIN-CONTAINING PROTEIN"/>
    <property type="match status" value="1"/>
</dbReference>
<comment type="cofactor">
    <cofactor evidence="1">
        <name>pyridoxal 5'-phosphate</name>
        <dbReference type="ChEBI" id="CHEBI:597326"/>
    </cofactor>
</comment>
<reference evidence="4 5" key="1">
    <citation type="submission" date="2017-10" db="EMBL/GenBank/DDBJ databases">
        <title>Sedimentibacterium mangrovi gen. nov., sp. nov., a novel member of family Phyllobacteriacea isolated from mangrove sediment.</title>
        <authorList>
            <person name="Liao H."/>
            <person name="Tian Y."/>
        </authorList>
    </citation>
    <scope>NUCLEOTIDE SEQUENCE [LARGE SCALE GENOMIC DNA]</scope>
    <source>
        <strain evidence="4 5">X9-2-2</strain>
    </source>
</reference>
<evidence type="ECO:0000259" key="3">
    <source>
        <dbReference type="Pfam" id="PF00155"/>
    </source>
</evidence>
<dbReference type="InterPro" id="IPR015422">
    <property type="entry name" value="PyrdxlP-dep_Trfase_small"/>
</dbReference>
<dbReference type="Gene3D" id="3.40.640.10">
    <property type="entry name" value="Type I PLP-dependent aspartate aminotransferase-like (Major domain)"/>
    <property type="match status" value="1"/>
</dbReference>
<dbReference type="GO" id="GO:0030170">
    <property type="term" value="F:pyridoxal phosphate binding"/>
    <property type="evidence" value="ECO:0007669"/>
    <property type="project" value="InterPro"/>
</dbReference>
<dbReference type="InterPro" id="IPR004839">
    <property type="entry name" value="Aminotransferase_I/II_large"/>
</dbReference>
<dbReference type="InterPro" id="IPR050087">
    <property type="entry name" value="AON_synthase_class-II"/>
</dbReference>
<gene>
    <name evidence="4" type="ORF">CSC94_23840</name>
</gene>
<proteinExistence type="predicted"/>
<dbReference type="OrthoDB" id="9807157at2"/>
<dbReference type="GO" id="GO:0016740">
    <property type="term" value="F:transferase activity"/>
    <property type="evidence" value="ECO:0007669"/>
    <property type="project" value="UniProtKB-KW"/>
</dbReference>
<dbReference type="InterPro" id="IPR015424">
    <property type="entry name" value="PyrdxlP-dep_Trfase"/>
</dbReference>
<dbReference type="PANTHER" id="PTHR13693">
    <property type="entry name" value="CLASS II AMINOTRANSFERASE/8-AMINO-7-OXONONANOATE SYNTHASE"/>
    <property type="match status" value="1"/>
</dbReference>
<dbReference type="Gene3D" id="3.90.1150.10">
    <property type="entry name" value="Aspartate Aminotransferase, domain 1"/>
    <property type="match status" value="1"/>
</dbReference>